<dbReference type="PRINTS" id="PR00080">
    <property type="entry name" value="SDRFAMILY"/>
</dbReference>
<dbReference type="InterPro" id="IPR020904">
    <property type="entry name" value="Sc_DH/Rdtase_CS"/>
</dbReference>
<gene>
    <name evidence="6" type="ORF">BZA70DRAFT_274788</name>
</gene>
<dbReference type="PRINTS" id="PR00081">
    <property type="entry name" value="GDHRDH"/>
</dbReference>
<organism evidence="6 7">
    <name type="scientific">Myxozyma melibiosi</name>
    <dbReference type="NCBI Taxonomy" id="54550"/>
    <lineage>
        <taxon>Eukaryota</taxon>
        <taxon>Fungi</taxon>
        <taxon>Dikarya</taxon>
        <taxon>Ascomycota</taxon>
        <taxon>Saccharomycotina</taxon>
        <taxon>Lipomycetes</taxon>
        <taxon>Lipomycetales</taxon>
        <taxon>Lipomycetaceae</taxon>
        <taxon>Myxozyma</taxon>
    </lineage>
</organism>
<accession>A0ABR1F9X8</accession>
<feature type="domain" description="Ketoreductase" evidence="5">
    <location>
        <begin position="10"/>
        <end position="207"/>
    </location>
</feature>
<dbReference type="SMART" id="SM00822">
    <property type="entry name" value="PKS_KR"/>
    <property type="match status" value="1"/>
</dbReference>
<sequence>MAASYDFSNKVILITGATGGIGQATALAFAKAHAKAIVLADLPSASASASTLVSAITAVSPSTSATFYALDVTAGDQVAACVHATVARFGSLDVAFNNAGVLSKTASLIDTPDEEYDRTLGVDLKGVFLGLKHEIRQMLAQDPQGGVIVNSASIAGILGGPMIAPYVAAKHGVIGLTKTAALEYAAQGVRVNAIAPSAVATEMIQHWLQDPAQREYILGGIPVKRAATVEEIANSVLYLCSDAAGFVNGATLVLDAGQTVQ</sequence>
<keyword evidence="2" id="KW-0521">NADP</keyword>
<reference evidence="6 7" key="1">
    <citation type="submission" date="2024-03" db="EMBL/GenBank/DDBJ databases">
        <title>Genome-scale model development and genomic sequencing of the oleaginous clade Lipomyces.</title>
        <authorList>
            <consortium name="Lawrence Berkeley National Laboratory"/>
            <person name="Czajka J.J."/>
            <person name="Han Y."/>
            <person name="Kim J."/>
            <person name="Mondo S.J."/>
            <person name="Hofstad B.A."/>
            <person name="Robles A."/>
            <person name="Haridas S."/>
            <person name="Riley R."/>
            <person name="LaButti K."/>
            <person name="Pangilinan J."/>
            <person name="Andreopoulos W."/>
            <person name="Lipzen A."/>
            <person name="Yan J."/>
            <person name="Wang M."/>
            <person name="Ng V."/>
            <person name="Grigoriev I.V."/>
            <person name="Spatafora J.W."/>
            <person name="Magnuson J.K."/>
            <person name="Baker S.E."/>
            <person name="Pomraning K.R."/>
        </authorList>
    </citation>
    <scope>NUCLEOTIDE SEQUENCE [LARGE SCALE GENOMIC DNA]</scope>
    <source>
        <strain evidence="6 7">Phaff 52-87</strain>
    </source>
</reference>
<proteinExistence type="inferred from homology"/>
<evidence type="ECO:0000256" key="4">
    <source>
        <dbReference type="ARBA" id="ARBA00023027"/>
    </source>
</evidence>
<evidence type="ECO:0000313" key="7">
    <source>
        <dbReference type="Proteomes" id="UP001498771"/>
    </source>
</evidence>
<dbReference type="InterPro" id="IPR002347">
    <property type="entry name" value="SDR_fam"/>
</dbReference>
<dbReference type="Proteomes" id="UP001498771">
    <property type="component" value="Unassembled WGS sequence"/>
</dbReference>
<comment type="similarity">
    <text evidence="1">Belongs to the short-chain dehydrogenases/reductases (SDR) family.</text>
</comment>
<evidence type="ECO:0000256" key="3">
    <source>
        <dbReference type="ARBA" id="ARBA00023002"/>
    </source>
</evidence>
<dbReference type="Gene3D" id="3.40.50.720">
    <property type="entry name" value="NAD(P)-binding Rossmann-like Domain"/>
    <property type="match status" value="1"/>
</dbReference>
<protein>
    <submittedName>
        <fullName evidence="6">2,5-dichloro-2,5-cyclohexadiene-1,4-diol dehydrogenase</fullName>
    </submittedName>
</protein>
<dbReference type="PROSITE" id="PS00061">
    <property type="entry name" value="ADH_SHORT"/>
    <property type="match status" value="1"/>
</dbReference>
<dbReference type="PANTHER" id="PTHR24321">
    <property type="entry name" value="DEHYDROGENASES, SHORT CHAIN"/>
    <property type="match status" value="1"/>
</dbReference>
<evidence type="ECO:0000256" key="1">
    <source>
        <dbReference type="ARBA" id="ARBA00006484"/>
    </source>
</evidence>
<keyword evidence="4" id="KW-0520">NAD</keyword>
<comment type="caution">
    <text evidence="6">The sequence shown here is derived from an EMBL/GenBank/DDBJ whole genome shotgun (WGS) entry which is preliminary data.</text>
</comment>
<dbReference type="RefSeq" id="XP_064769684.1">
    <property type="nucleotide sequence ID" value="XM_064912033.1"/>
</dbReference>
<dbReference type="SUPFAM" id="SSF51735">
    <property type="entry name" value="NAD(P)-binding Rossmann-fold domains"/>
    <property type="match status" value="1"/>
</dbReference>
<evidence type="ECO:0000313" key="6">
    <source>
        <dbReference type="EMBL" id="KAK7206651.1"/>
    </source>
</evidence>
<name>A0ABR1F9X8_9ASCO</name>
<dbReference type="Pfam" id="PF13561">
    <property type="entry name" value="adh_short_C2"/>
    <property type="match status" value="1"/>
</dbReference>
<dbReference type="InterPro" id="IPR057326">
    <property type="entry name" value="KR_dom"/>
</dbReference>
<evidence type="ECO:0000259" key="5">
    <source>
        <dbReference type="SMART" id="SM00822"/>
    </source>
</evidence>
<keyword evidence="3" id="KW-0560">Oxidoreductase</keyword>
<dbReference type="InterPro" id="IPR036291">
    <property type="entry name" value="NAD(P)-bd_dom_sf"/>
</dbReference>
<keyword evidence="7" id="KW-1185">Reference proteome</keyword>
<dbReference type="CDD" id="cd05233">
    <property type="entry name" value="SDR_c"/>
    <property type="match status" value="1"/>
</dbReference>
<dbReference type="PANTHER" id="PTHR24321:SF8">
    <property type="entry name" value="ESTRADIOL 17-BETA-DEHYDROGENASE 8-RELATED"/>
    <property type="match status" value="1"/>
</dbReference>
<evidence type="ECO:0000256" key="2">
    <source>
        <dbReference type="ARBA" id="ARBA00022857"/>
    </source>
</evidence>
<dbReference type="EMBL" id="JBBJBU010000002">
    <property type="protein sequence ID" value="KAK7206651.1"/>
    <property type="molecule type" value="Genomic_DNA"/>
</dbReference>
<dbReference type="GeneID" id="90037545"/>